<reference evidence="1 2" key="1">
    <citation type="submission" date="2015-06" db="EMBL/GenBank/DDBJ databases">
        <title>Draft genome of the ant-associated black yeast Phialophora attae CBS 131958.</title>
        <authorList>
            <person name="Moreno L.F."/>
            <person name="Stielow B.J."/>
            <person name="de Hoog S."/>
            <person name="Vicente V.A."/>
            <person name="Weiss V.A."/>
            <person name="de Vries M."/>
            <person name="Cruz L.M."/>
            <person name="Souza E.M."/>
        </authorList>
    </citation>
    <scope>NUCLEOTIDE SEQUENCE [LARGE SCALE GENOMIC DNA]</scope>
    <source>
        <strain evidence="1 2">CBS 131958</strain>
    </source>
</reference>
<dbReference type="AlphaFoldDB" id="A0A0N1NYV7"/>
<dbReference type="OrthoDB" id="5271918at2759"/>
<keyword evidence="2" id="KW-1185">Reference proteome</keyword>
<evidence type="ECO:0000313" key="2">
    <source>
        <dbReference type="Proteomes" id="UP000038010"/>
    </source>
</evidence>
<dbReference type="EMBL" id="LFJN01000022">
    <property type="protein sequence ID" value="KPI37794.1"/>
    <property type="molecule type" value="Genomic_DNA"/>
</dbReference>
<accession>A0A0N1NYV7</accession>
<dbReference type="VEuPathDB" id="FungiDB:AB675_106"/>
<dbReference type="Proteomes" id="UP000038010">
    <property type="component" value="Unassembled WGS sequence"/>
</dbReference>
<protein>
    <recommendedName>
        <fullName evidence="3">SnoaL-like domain-containing protein</fullName>
    </recommendedName>
</protein>
<dbReference type="RefSeq" id="XP_017997757.1">
    <property type="nucleotide sequence ID" value="XM_018139489.1"/>
</dbReference>
<proteinExistence type="predicted"/>
<gene>
    <name evidence="1" type="ORF">AB675_106</name>
</gene>
<dbReference type="GeneID" id="28731263"/>
<organism evidence="1 2">
    <name type="scientific">Cyphellophora attinorum</name>
    <dbReference type="NCBI Taxonomy" id="1664694"/>
    <lineage>
        <taxon>Eukaryota</taxon>
        <taxon>Fungi</taxon>
        <taxon>Dikarya</taxon>
        <taxon>Ascomycota</taxon>
        <taxon>Pezizomycotina</taxon>
        <taxon>Eurotiomycetes</taxon>
        <taxon>Chaetothyriomycetidae</taxon>
        <taxon>Chaetothyriales</taxon>
        <taxon>Cyphellophoraceae</taxon>
        <taxon>Cyphellophora</taxon>
    </lineage>
</organism>
<evidence type="ECO:0008006" key="3">
    <source>
        <dbReference type="Google" id="ProtNLM"/>
    </source>
</evidence>
<sequence>MSFPTSPAFVHTGDWDAETRKHPAMEFFERYTNTLDSGLQTMGSQLNDWHTPDFEYVAANGSSTKGTQEAFNALSQSYAPLAKFHHEPFFLIAIESGNSGDYEMIGCATVYINLPGKEEEKKVKDGKGESWEMSLPGAFKFYYKKEGQGFKLKQTQVFSDSGPVVMGLLKKGAMTPQQLGLA</sequence>
<comment type="caution">
    <text evidence="1">The sequence shown here is derived from an EMBL/GenBank/DDBJ whole genome shotgun (WGS) entry which is preliminary data.</text>
</comment>
<name>A0A0N1NYV7_9EURO</name>
<evidence type="ECO:0000313" key="1">
    <source>
        <dbReference type="EMBL" id="KPI37794.1"/>
    </source>
</evidence>